<proteinExistence type="predicted"/>
<evidence type="ECO:0000313" key="2">
    <source>
        <dbReference type="EMBL" id="BFG70572.1"/>
    </source>
</evidence>
<feature type="signal peptide" evidence="1">
    <location>
        <begin position="1"/>
        <end position="19"/>
    </location>
</feature>
<feature type="chain" id="PRO_5043546357" description="DUF4390 domain-containing protein" evidence="1">
    <location>
        <begin position="20"/>
        <end position="197"/>
    </location>
</feature>
<reference evidence="2" key="1">
    <citation type="submission" date="2024-02" db="EMBL/GenBank/DDBJ databases">
        <title>Sediminibacterium planktonica sp. nov. and Sediminibacterium longus sp. nov., isolated from surface lake and river water.</title>
        <authorList>
            <person name="Watanabe K."/>
            <person name="Takemine S."/>
            <person name="Ishii Y."/>
            <person name="Ogata Y."/>
            <person name="Shindo C."/>
            <person name="Suda W."/>
        </authorList>
    </citation>
    <scope>NUCLEOTIDE SEQUENCE</scope>
    <source>
        <strain evidence="2">KACHI17</strain>
    </source>
</reference>
<evidence type="ECO:0008006" key="3">
    <source>
        <dbReference type="Google" id="ProtNLM"/>
    </source>
</evidence>
<protein>
    <recommendedName>
        <fullName evidence="3">DUF4390 domain-containing protein</fullName>
    </recommendedName>
</protein>
<sequence>MKKMILLFLSVLCSFGLYAKKTHLPLEIIAGKADLIVTGKIMEVQEKSYIFKITETLKGSAGGLISVEKFEEWTCDIRFAKHKIGQTLFLFLQKGAVNWTIIDGGNGELPIINQQIKLMNPTAYSAANPTPTFPITAFKNGIRLFCQYFELIQKRGEGIRFSYAFRSLVSSDKILSFKLNSPFSAWLATQIKKYDQV</sequence>
<name>A0AAT9GJ08_9BACT</name>
<accession>A0AAT9GJ08</accession>
<dbReference type="EMBL" id="AP029612">
    <property type="protein sequence ID" value="BFG70572.1"/>
    <property type="molecule type" value="Genomic_DNA"/>
</dbReference>
<keyword evidence="1" id="KW-0732">Signal</keyword>
<dbReference type="AlphaFoldDB" id="A0AAT9GJ08"/>
<dbReference type="RefSeq" id="WP_353548215.1">
    <property type="nucleotide sequence ID" value="NZ_AP029612.1"/>
</dbReference>
<gene>
    <name evidence="2" type="ORF">KACHI17_14530</name>
</gene>
<evidence type="ECO:0000256" key="1">
    <source>
        <dbReference type="SAM" id="SignalP"/>
    </source>
</evidence>
<organism evidence="2">
    <name type="scientific">Sediminibacterium sp. KACHI17</name>
    <dbReference type="NCBI Taxonomy" id="1751071"/>
    <lineage>
        <taxon>Bacteria</taxon>
        <taxon>Pseudomonadati</taxon>
        <taxon>Bacteroidota</taxon>
        <taxon>Chitinophagia</taxon>
        <taxon>Chitinophagales</taxon>
        <taxon>Chitinophagaceae</taxon>
        <taxon>Sediminibacterium</taxon>
    </lineage>
</organism>